<dbReference type="InterPro" id="IPR003392">
    <property type="entry name" value="PTHD_SSD"/>
</dbReference>
<sequence length="240" mass="27489">MLAAITTKLSTVHHFQKEMRSNETDPDRQLGYPESMFHGTPLFIGMHFHDVKAIPGTNKLEAKSVVLWYFSRVDTPQRKQTYKETTLNLFDISNDGSFSDLINFYIFGDEIANSEMVRGALEATFLMSIGFVLLLIFVIGVIWRQSSLRVTPYLVAVTLITPFMATISAFGLLSWLRYPIYSMQCVTPFLVLGIGEFPQVLKPLLNDLFENPNFRRRRRIYLDTSLEAPIRNSRPLSSSY</sequence>
<dbReference type="OrthoDB" id="6510177at2759"/>
<keyword evidence="6" id="KW-0325">Glycoprotein</keyword>
<dbReference type="Pfam" id="PF02460">
    <property type="entry name" value="Patched"/>
    <property type="match status" value="1"/>
</dbReference>
<dbReference type="PANTHER" id="PTHR10796:SF108">
    <property type="entry name" value="SSD DOMAIN-CONTAINING PROTEIN"/>
    <property type="match status" value="1"/>
</dbReference>
<dbReference type="InterPro" id="IPR051697">
    <property type="entry name" value="Patched_domain-protein"/>
</dbReference>
<dbReference type="GO" id="GO:0030659">
    <property type="term" value="C:cytoplasmic vesicle membrane"/>
    <property type="evidence" value="ECO:0007669"/>
    <property type="project" value="TreeGrafter"/>
</dbReference>
<reference evidence="9 10" key="1">
    <citation type="submission" date="2014-03" db="EMBL/GenBank/DDBJ databases">
        <title>Draft genome of the hookworm Oesophagostomum dentatum.</title>
        <authorList>
            <person name="Mitreva M."/>
        </authorList>
    </citation>
    <scope>NUCLEOTIDE SEQUENCE [LARGE SCALE GENOMIC DNA]</scope>
    <source>
        <strain evidence="9 10">OD-Hann</strain>
    </source>
</reference>
<feature type="transmembrane region" description="Helical" evidence="7">
    <location>
        <begin position="155"/>
        <end position="176"/>
    </location>
</feature>
<evidence type="ECO:0000259" key="8">
    <source>
        <dbReference type="PROSITE" id="PS50156"/>
    </source>
</evidence>
<dbReference type="InterPro" id="IPR000731">
    <property type="entry name" value="SSD"/>
</dbReference>
<dbReference type="GO" id="GO:0006897">
    <property type="term" value="P:endocytosis"/>
    <property type="evidence" value="ECO:0007669"/>
    <property type="project" value="TreeGrafter"/>
</dbReference>
<organism evidence="9 10">
    <name type="scientific">Oesophagostomum dentatum</name>
    <name type="common">Nodular worm</name>
    <dbReference type="NCBI Taxonomy" id="61180"/>
    <lineage>
        <taxon>Eukaryota</taxon>
        <taxon>Metazoa</taxon>
        <taxon>Ecdysozoa</taxon>
        <taxon>Nematoda</taxon>
        <taxon>Chromadorea</taxon>
        <taxon>Rhabditida</taxon>
        <taxon>Rhabditina</taxon>
        <taxon>Rhabditomorpha</taxon>
        <taxon>Strongyloidea</taxon>
        <taxon>Strongylidae</taxon>
        <taxon>Oesophagostomum</taxon>
    </lineage>
</organism>
<evidence type="ECO:0000256" key="5">
    <source>
        <dbReference type="ARBA" id="ARBA00023136"/>
    </source>
</evidence>
<evidence type="ECO:0000256" key="4">
    <source>
        <dbReference type="ARBA" id="ARBA00022989"/>
    </source>
</evidence>
<evidence type="ECO:0000256" key="1">
    <source>
        <dbReference type="ARBA" id="ARBA00004141"/>
    </source>
</evidence>
<accession>A0A0B1T1S3</accession>
<gene>
    <name evidence="9" type="ORF">OESDEN_10069</name>
</gene>
<comment type="subcellular location">
    <subcellularLocation>
        <location evidence="1">Membrane</location>
        <topology evidence="1">Multi-pass membrane protein</topology>
    </subcellularLocation>
</comment>
<dbReference type="GO" id="GO:0005886">
    <property type="term" value="C:plasma membrane"/>
    <property type="evidence" value="ECO:0007669"/>
    <property type="project" value="TreeGrafter"/>
</dbReference>
<feature type="transmembrane region" description="Helical" evidence="7">
    <location>
        <begin position="123"/>
        <end position="143"/>
    </location>
</feature>
<evidence type="ECO:0000256" key="7">
    <source>
        <dbReference type="SAM" id="Phobius"/>
    </source>
</evidence>
<keyword evidence="10" id="KW-1185">Reference proteome</keyword>
<dbReference type="PANTHER" id="PTHR10796">
    <property type="entry name" value="PATCHED-RELATED"/>
    <property type="match status" value="1"/>
</dbReference>
<dbReference type="EMBL" id="KN553386">
    <property type="protein sequence ID" value="KHJ90096.1"/>
    <property type="molecule type" value="Genomic_DNA"/>
</dbReference>
<evidence type="ECO:0000256" key="3">
    <source>
        <dbReference type="ARBA" id="ARBA00022692"/>
    </source>
</evidence>
<evidence type="ECO:0000313" key="9">
    <source>
        <dbReference type="EMBL" id="KHJ90096.1"/>
    </source>
</evidence>
<dbReference type="GO" id="GO:0018996">
    <property type="term" value="P:molting cycle, collagen and cuticulin-based cuticle"/>
    <property type="evidence" value="ECO:0007669"/>
    <property type="project" value="TreeGrafter"/>
</dbReference>
<keyword evidence="4 7" id="KW-1133">Transmembrane helix</keyword>
<dbReference type="SUPFAM" id="SSF82866">
    <property type="entry name" value="Multidrug efflux transporter AcrB transmembrane domain"/>
    <property type="match status" value="1"/>
</dbReference>
<proteinExistence type="inferred from homology"/>
<evidence type="ECO:0000256" key="6">
    <source>
        <dbReference type="ARBA" id="ARBA00023180"/>
    </source>
</evidence>
<protein>
    <recommendedName>
        <fullName evidence="8">SSD domain-containing protein</fullName>
    </recommendedName>
</protein>
<keyword evidence="5 7" id="KW-0472">Membrane</keyword>
<dbReference type="Proteomes" id="UP000053660">
    <property type="component" value="Unassembled WGS sequence"/>
</dbReference>
<name>A0A0B1T1S3_OESDE</name>
<dbReference type="AlphaFoldDB" id="A0A0B1T1S3"/>
<evidence type="ECO:0000256" key="2">
    <source>
        <dbReference type="ARBA" id="ARBA00005585"/>
    </source>
</evidence>
<evidence type="ECO:0000313" key="10">
    <source>
        <dbReference type="Proteomes" id="UP000053660"/>
    </source>
</evidence>
<dbReference type="PROSITE" id="PS50156">
    <property type="entry name" value="SSD"/>
    <property type="match status" value="1"/>
</dbReference>
<keyword evidence="3 7" id="KW-0812">Transmembrane</keyword>
<comment type="similarity">
    <text evidence="2">Belongs to the patched family.</text>
</comment>
<feature type="domain" description="SSD" evidence="8">
    <location>
        <begin position="123"/>
        <end position="195"/>
    </location>
</feature>